<dbReference type="OrthoDB" id="1735266at2759"/>
<accession>A0A9J5WZR4</accession>
<protein>
    <submittedName>
        <fullName evidence="1">Uncharacterized protein</fullName>
    </submittedName>
</protein>
<gene>
    <name evidence="1" type="ORF">H5410_051352</name>
</gene>
<dbReference type="EMBL" id="JACXVP010000010">
    <property type="protein sequence ID" value="KAG5580725.1"/>
    <property type="molecule type" value="Genomic_DNA"/>
</dbReference>
<dbReference type="PANTHER" id="PTHR33054:SF13">
    <property type="entry name" value="CCHC-TYPE DOMAIN-CONTAINING PROTEIN"/>
    <property type="match status" value="1"/>
</dbReference>
<evidence type="ECO:0000313" key="2">
    <source>
        <dbReference type="Proteomes" id="UP000824120"/>
    </source>
</evidence>
<proteinExistence type="predicted"/>
<dbReference type="PANTHER" id="PTHR33054">
    <property type="entry name" value="CCHC-TYPE DOMAIN-CONTAINING PROTEIN"/>
    <property type="match status" value="1"/>
</dbReference>
<sequence>MRCFRSTFSGIFGVVSITLLQNLRCKTLTSFRFYKDVFLCRVMELLECNSTHWKSKFIDELPSLFAERVRKILKGEGVSIKYDDYTYGNLISACVQEGISLCNEIKLNQQIKRHHWGISSMIERQFSLNKVSMKFTYWDYIQAFNKVLHYNNERHKHTWFIKVCAQIFANPIPNWWSYHGPTIKILSDPFLKIYREWVKNFMFPGFINGLQKWISLKNKSPDYIELITTILGIN</sequence>
<dbReference type="Proteomes" id="UP000824120">
    <property type="component" value="Chromosome 10"/>
</dbReference>
<keyword evidence="2" id="KW-1185">Reference proteome</keyword>
<comment type="caution">
    <text evidence="1">The sequence shown here is derived from an EMBL/GenBank/DDBJ whole genome shotgun (WGS) entry which is preliminary data.</text>
</comment>
<dbReference type="AlphaFoldDB" id="A0A9J5WZR4"/>
<dbReference type="Pfam" id="PF22909">
    <property type="entry name" value="Caulimovir_coat_dom"/>
    <property type="match status" value="1"/>
</dbReference>
<evidence type="ECO:0000313" key="1">
    <source>
        <dbReference type="EMBL" id="KAG5580725.1"/>
    </source>
</evidence>
<name>A0A9J5WZR4_SOLCO</name>
<organism evidence="1 2">
    <name type="scientific">Solanum commersonii</name>
    <name type="common">Commerson's wild potato</name>
    <name type="synonym">Commerson's nightshade</name>
    <dbReference type="NCBI Taxonomy" id="4109"/>
    <lineage>
        <taxon>Eukaryota</taxon>
        <taxon>Viridiplantae</taxon>
        <taxon>Streptophyta</taxon>
        <taxon>Embryophyta</taxon>
        <taxon>Tracheophyta</taxon>
        <taxon>Spermatophyta</taxon>
        <taxon>Magnoliopsida</taxon>
        <taxon>eudicotyledons</taxon>
        <taxon>Gunneridae</taxon>
        <taxon>Pentapetalae</taxon>
        <taxon>asterids</taxon>
        <taxon>lamiids</taxon>
        <taxon>Solanales</taxon>
        <taxon>Solanaceae</taxon>
        <taxon>Solanoideae</taxon>
        <taxon>Solaneae</taxon>
        <taxon>Solanum</taxon>
    </lineage>
</organism>
<reference evidence="1 2" key="1">
    <citation type="submission" date="2020-09" db="EMBL/GenBank/DDBJ databases">
        <title>De no assembly of potato wild relative species, Solanum commersonii.</title>
        <authorList>
            <person name="Cho K."/>
        </authorList>
    </citation>
    <scope>NUCLEOTIDE SEQUENCE [LARGE SCALE GENOMIC DNA]</scope>
    <source>
        <strain evidence="1">LZ3.2</strain>
        <tissue evidence="1">Leaf</tissue>
    </source>
</reference>